<evidence type="ECO:0000313" key="2">
    <source>
        <dbReference type="Proteomes" id="UP000054058"/>
    </source>
</evidence>
<dbReference type="EMBL" id="JAMB01000011">
    <property type="protein sequence ID" value="ETX10067.1"/>
    <property type="molecule type" value="Genomic_DNA"/>
</dbReference>
<dbReference type="PANTHER" id="PTHR30613:SF1">
    <property type="entry name" value="DUF1479 DOMAIN PROTEIN (AFU_ORTHOLOGUE AFUA_5G09280)"/>
    <property type="match status" value="1"/>
</dbReference>
<dbReference type="PANTHER" id="PTHR30613">
    <property type="entry name" value="UNCHARACTERIZED PROTEIN YBIU-RELATED"/>
    <property type="match status" value="1"/>
</dbReference>
<dbReference type="PATRIC" id="fig|1122207.3.peg.2490"/>
<dbReference type="SUPFAM" id="SSF51197">
    <property type="entry name" value="Clavaminate synthase-like"/>
    <property type="match status" value="1"/>
</dbReference>
<dbReference type="InterPro" id="IPR027443">
    <property type="entry name" value="IPNS-like_sf"/>
</dbReference>
<organism evidence="1 2">
    <name type="scientific">Marinomonas ushuaiensis DSM 15871</name>
    <dbReference type="NCBI Taxonomy" id="1122207"/>
    <lineage>
        <taxon>Bacteria</taxon>
        <taxon>Pseudomonadati</taxon>
        <taxon>Pseudomonadota</taxon>
        <taxon>Gammaproteobacteria</taxon>
        <taxon>Oceanospirillales</taxon>
        <taxon>Oceanospirillaceae</taxon>
        <taxon>Marinomonas</taxon>
    </lineage>
</organism>
<dbReference type="STRING" id="1122207.MUS1_04355"/>
<proteinExistence type="predicted"/>
<dbReference type="Pfam" id="PF07350">
    <property type="entry name" value="Gig2-like"/>
    <property type="match status" value="1"/>
</dbReference>
<gene>
    <name evidence="1" type="ORF">MUS1_04355</name>
</gene>
<dbReference type="InterPro" id="IPR010856">
    <property type="entry name" value="Gig2-like"/>
</dbReference>
<dbReference type="Proteomes" id="UP000054058">
    <property type="component" value="Unassembled WGS sequence"/>
</dbReference>
<dbReference type="Gene3D" id="2.60.120.330">
    <property type="entry name" value="B-lactam Antibiotic, Isopenicillin N Synthase, Chain"/>
    <property type="match status" value="1"/>
</dbReference>
<comment type="caution">
    <text evidence="1">The sequence shown here is derived from an EMBL/GenBank/DDBJ whole genome shotgun (WGS) entry which is preliminary data.</text>
</comment>
<dbReference type="eggNOG" id="ENOG502Z7SR">
    <property type="taxonomic scope" value="Bacteria"/>
</dbReference>
<keyword evidence="2" id="KW-1185">Reference proteome</keyword>
<dbReference type="AlphaFoldDB" id="X7E288"/>
<protein>
    <submittedName>
        <fullName evidence="1">Diguanylate cyclase</fullName>
    </submittedName>
</protein>
<evidence type="ECO:0000313" key="1">
    <source>
        <dbReference type="EMBL" id="ETX10067.1"/>
    </source>
</evidence>
<reference evidence="1 2" key="1">
    <citation type="submission" date="2014-01" db="EMBL/GenBank/DDBJ databases">
        <title>Marinomonas ushuaiensis DSM 15871 Genome Sequencing.</title>
        <authorList>
            <person name="Lai Q."/>
            <person name="Shao Z.S."/>
        </authorList>
    </citation>
    <scope>NUCLEOTIDE SEQUENCE [LARGE SCALE GENOMIC DNA]</scope>
    <source>
        <strain evidence="1 2">DSM 15871</strain>
    </source>
</reference>
<name>X7E288_9GAMM</name>
<sequence>MINLLGGVVYMSHKTIEQQITEAKRDLRSRIPDLPARFAAETERLKEEIAAVKSEMQTGHAIVDIEFADIQAGKISDDVMQRIRRRGVIVVRNVFDPVRVANWNTTLKSYVADNDYLTKQAEKAGLDTYFGELAASKPQIYGLYWSKPQMEARQSEELSDLRVWLNHLWYQPKSGDPEFNPNRECMYADRIRQREPGDASLGLSPHIDGGSVERWLDPSFHKVYHDILFGDPDSYEPFNAQSRTKTKEIPSPAVCQMFRTYQGWTALTRQGPNDGTLNVVPIARAMAWLLLRALMDDVADNDLCNQKPGRALGVFKEFHELLLQAYVPIPAVNPGDTVWWHPDIIHGVDNEHLGNEDSNVMYIGSAPDCEKNRRFLDMLRPAFEAGKSSPDFAPEDYEVDFKNRFMPENLSDIGRKQLGYE</sequence>
<accession>X7E288</accession>